<evidence type="ECO:0000313" key="3">
    <source>
        <dbReference type="Proteomes" id="UP000278886"/>
    </source>
</evidence>
<dbReference type="GO" id="GO:0005886">
    <property type="term" value="C:plasma membrane"/>
    <property type="evidence" value="ECO:0007669"/>
    <property type="project" value="UniProtKB-SubCell"/>
</dbReference>
<dbReference type="GO" id="GO:0140359">
    <property type="term" value="F:ABC-type transporter activity"/>
    <property type="evidence" value="ECO:0007669"/>
    <property type="project" value="InterPro"/>
</dbReference>
<sequence length="268" mass="27548">MSATTATRFGSGIRPTLARGIRSEWIKLRSLRSTVWIAAATVLVMAAFAALFAWAITVIPDEAPAGAAVLVVGYPIAQLVIGVLGTLVITGEYATGGIRSTLAAEPRRMLVVAGKAIVVLLSSFAVSLVALGVSAAVALPILNAGGVETTFGADDLRALVGVVLYLTLSGWFAFGIGLLVKHTAAAITALVGVLFILPIVVQIISATTGAEWLWDVYQYLPAPAGSAVVSGDVIGMGGLEPWTGFAVFGGYTAALLAAGTFVFSRRDD</sequence>
<dbReference type="RefSeq" id="WP_120761948.1">
    <property type="nucleotide sequence ID" value="NZ_CP032630.1"/>
</dbReference>
<keyword evidence="1" id="KW-0812">Transmembrane</keyword>
<keyword evidence="1" id="KW-0472">Membrane</keyword>
<proteinExistence type="predicted"/>
<name>A0A387B9J1_9MICO</name>
<evidence type="ECO:0000313" key="2">
    <source>
        <dbReference type="EMBL" id="AYF97599.1"/>
    </source>
</evidence>
<dbReference type="KEGG" id="lyd:D7I47_04530"/>
<organism evidence="2 3">
    <name type="scientific">Protaetiibacter intestinalis</name>
    <dbReference type="NCBI Taxonomy" id="2419774"/>
    <lineage>
        <taxon>Bacteria</taxon>
        <taxon>Bacillati</taxon>
        <taxon>Actinomycetota</taxon>
        <taxon>Actinomycetes</taxon>
        <taxon>Micrococcales</taxon>
        <taxon>Microbacteriaceae</taxon>
        <taxon>Protaetiibacter</taxon>
    </lineage>
</organism>
<keyword evidence="1" id="KW-1133">Transmembrane helix</keyword>
<protein>
    <submittedName>
        <fullName evidence="2">ABC transporter permease</fullName>
    </submittedName>
</protein>
<dbReference type="Proteomes" id="UP000278886">
    <property type="component" value="Chromosome"/>
</dbReference>
<dbReference type="EMBL" id="CP032630">
    <property type="protein sequence ID" value="AYF97599.1"/>
    <property type="molecule type" value="Genomic_DNA"/>
</dbReference>
<dbReference type="Pfam" id="PF12679">
    <property type="entry name" value="ABC2_membrane_2"/>
    <property type="match status" value="1"/>
</dbReference>
<feature type="transmembrane region" description="Helical" evidence="1">
    <location>
        <begin position="35"/>
        <end position="59"/>
    </location>
</feature>
<dbReference type="PANTHER" id="PTHR37305">
    <property type="entry name" value="INTEGRAL MEMBRANE PROTEIN-RELATED"/>
    <property type="match status" value="1"/>
</dbReference>
<feature type="transmembrane region" description="Helical" evidence="1">
    <location>
        <begin position="187"/>
        <end position="205"/>
    </location>
</feature>
<reference evidence="3" key="1">
    <citation type="submission" date="2018-09" db="EMBL/GenBank/DDBJ databases">
        <title>Genome sequencing of strain 2DFWR-13.</title>
        <authorList>
            <person name="Heo J."/>
            <person name="Kim S.-J."/>
            <person name="Kwon S.-W."/>
        </authorList>
    </citation>
    <scope>NUCLEOTIDE SEQUENCE [LARGE SCALE GENOMIC DNA]</scope>
    <source>
        <strain evidence="3">2DFWR-13</strain>
    </source>
</reference>
<gene>
    <name evidence="2" type="ORF">D7I47_04530</name>
</gene>
<accession>A0A387B9J1</accession>
<dbReference type="PANTHER" id="PTHR37305:SF1">
    <property type="entry name" value="MEMBRANE PROTEIN"/>
    <property type="match status" value="1"/>
</dbReference>
<dbReference type="AlphaFoldDB" id="A0A387B9J1"/>
<dbReference type="OrthoDB" id="3297477at2"/>
<keyword evidence="3" id="KW-1185">Reference proteome</keyword>
<feature type="transmembrane region" description="Helical" evidence="1">
    <location>
        <begin position="158"/>
        <end position="180"/>
    </location>
</feature>
<evidence type="ECO:0000256" key="1">
    <source>
        <dbReference type="SAM" id="Phobius"/>
    </source>
</evidence>
<feature type="transmembrane region" description="Helical" evidence="1">
    <location>
        <begin position="110"/>
        <end position="138"/>
    </location>
</feature>
<feature type="transmembrane region" description="Helical" evidence="1">
    <location>
        <begin position="65"/>
        <end position="89"/>
    </location>
</feature>
<feature type="transmembrane region" description="Helical" evidence="1">
    <location>
        <begin position="242"/>
        <end position="263"/>
    </location>
</feature>